<evidence type="ECO:0000256" key="2">
    <source>
        <dbReference type="SAM" id="Phobius"/>
    </source>
</evidence>
<keyword evidence="2" id="KW-0812">Transmembrane</keyword>
<dbReference type="Proteomes" id="UP001491310">
    <property type="component" value="Unassembled WGS sequence"/>
</dbReference>
<reference evidence="3 4" key="1">
    <citation type="journal article" date="2024" name="Nat. Commun.">
        <title>Phylogenomics reveals the evolutionary origins of lichenization in chlorophyte algae.</title>
        <authorList>
            <person name="Puginier C."/>
            <person name="Libourel C."/>
            <person name="Otte J."/>
            <person name="Skaloud P."/>
            <person name="Haon M."/>
            <person name="Grisel S."/>
            <person name="Petersen M."/>
            <person name="Berrin J.G."/>
            <person name="Delaux P.M."/>
            <person name="Dal Grande F."/>
            <person name="Keller J."/>
        </authorList>
    </citation>
    <scope>NUCLEOTIDE SEQUENCE [LARGE SCALE GENOMIC DNA]</scope>
    <source>
        <strain evidence="3 4">SAG 216-7</strain>
    </source>
</reference>
<evidence type="ECO:0000256" key="1">
    <source>
        <dbReference type="SAM" id="MobiDB-lite"/>
    </source>
</evidence>
<evidence type="ECO:0000313" key="3">
    <source>
        <dbReference type="EMBL" id="KAK9903915.1"/>
    </source>
</evidence>
<feature type="region of interest" description="Disordered" evidence="1">
    <location>
        <begin position="1"/>
        <end position="44"/>
    </location>
</feature>
<comment type="caution">
    <text evidence="3">The sequence shown here is derived from an EMBL/GenBank/DDBJ whole genome shotgun (WGS) entry which is preliminary data.</text>
</comment>
<protein>
    <submittedName>
        <fullName evidence="3">Uncharacterized protein</fullName>
    </submittedName>
</protein>
<keyword evidence="2" id="KW-0472">Membrane</keyword>
<organism evidence="3 4">
    <name type="scientific">Coccomyxa subellipsoidea</name>
    <dbReference type="NCBI Taxonomy" id="248742"/>
    <lineage>
        <taxon>Eukaryota</taxon>
        <taxon>Viridiplantae</taxon>
        <taxon>Chlorophyta</taxon>
        <taxon>core chlorophytes</taxon>
        <taxon>Trebouxiophyceae</taxon>
        <taxon>Trebouxiophyceae incertae sedis</taxon>
        <taxon>Coccomyxaceae</taxon>
        <taxon>Coccomyxa</taxon>
    </lineage>
</organism>
<dbReference type="EMBL" id="JALJOT010000013">
    <property type="protein sequence ID" value="KAK9903915.1"/>
    <property type="molecule type" value="Genomic_DNA"/>
</dbReference>
<sequence>MKRGLLTPRGARAQEKPAAEGLVGKATGANLNIPKAPASTTDPVNKINDVDAVSKILIVGSEYVKATVEAKEDGPVPATVVLEPVRDMVSPELTGPATPALTPAEKTIPDTKEPLTLLPTETSSVAEKAEPDVVEDEGAPEEELGFEPPNVRVTVAGVPTEEPKAIVTLEANKVVPNIILPEKGSSGGTKKAFVGVLLLAAASVVGLAVKGARTH</sequence>
<keyword evidence="2" id="KW-1133">Transmembrane helix</keyword>
<proteinExistence type="predicted"/>
<name>A0ABR2YEU3_9CHLO</name>
<keyword evidence="4" id="KW-1185">Reference proteome</keyword>
<evidence type="ECO:0000313" key="4">
    <source>
        <dbReference type="Proteomes" id="UP001491310"/>
    </source>
</evidence>
<accession>A0ABR2YEU3</accession>
<feature type="transmembrane region" description="Helical" evidence="2">
    <location>
        <begin position="192"/>
        <end position="209"/>
    </location>
</feature>
<feature type="region of interest" description="Disordered" evidence="1">
    <location>
        <begin position="90"/>
        <end position="114"/>
    </location>
</feature>
<gene>
    <name evidence="3" type="ORF">WJX75_000384</name>
</gene>